<reference evidence="1 2" key="1">
    <citation type="journal article" date="2019" name="PLoS ONE">
        <title>Genomic analyses reveal an absence of contemporary introgressive admixture between fin whales and blue whales, despite known hybrids.</title>
        <authorList>
            <person name="Westbury M.V."/>
            <person name="Petersen B."/>
            <person name="Lorenzen E.D."/>
        </authorList>
    </citation>
    <scope>NUCLEOTIDE SEQUENCE [LARGE SCALE GENOMIC DNA]</scope>
    <source>
        <strain evidence="1">FinWhale-01</strain>
    </source>
</reference>
<protein>
    <recommendedName>
        <fullName evidence="3">PAP-associated domain-containing protein</fullName>
    </recommendedName>
</protein>
<dbReference type="PANTHER" id="PTHR23092:SF24">
    <property type="entry name" value="TERMINAL NUCLEOTIDYLTRANSFERASE 4A"/>
    <property type="match status" value="1"/>
</dbReference>
<dbReference type="SUPFAM" id="SSF81631">
    <property type="entry name" value="PAP/OAS1 substrate-binding domain"/>
    <property type="match status" value="1"/>
</dbReference>
<dbReference type="GO" id="GO:0003729">
    <property type="term" value="F:mRNA binding"/>
    <property type="evidence" value="ECO:0007669"/>
    <property type="project" value="TreeGrafter"/>
</dbReference>
<evidence type="ECO:0000313" key="1">
    <source>
        <dbReference type="EMBL" id="KAB0399278.1"/>
    </source>
</evidence>
<dbReference type="EMBL" id="SGJD01001578">
    <property type="protein sequence ID" value="KAB0399278.1"/>
    <property type="molecule type" value="Genomic_DNA"/>
</dbReference>
<dbReference type="InterPro" id="IPR045862">
    <property type="entry name" value="Trf4-like"/>
</dbReference>
<evidence type="ECO:0008006" key="3">
    <source>
        <dbReference type="Google" id="ProtNLM"/>
    </source>
</evidence>
<sequence>MMFFFWNLQKYSLLPYLILVLKQFLLQRDLNEVFTGGISSYSLILMAISFLQDSDTPPCPTPSVRQFSLQAPAPLPASLPAALPVPSGRPQPATPRTLVMATNTQTRFTIPPPTLGVAPVPCRPAGIEGAPALKAVHHVSSPAVPSAPPNALASPHLYHKVRVLSARVLGSHQAGL</sequence>
<name>A0A643CH92_BALPH</name>
<dbReference type="GO" id="GO:0031123">
    <property type="term" value="P:RNA 3'-end processing"/>
    <property type="evidence" value="ECO:0007669"/>
    <property type="project" value="TreeGrafter"/>
</dbReference>
<comment type="caution">
    <text evidence="1">The sequence shown here is derived from an EMBL/GenBank/DDBJ whole genome shotgun (WGS) entry which is preliminary data.</text>
</comment>
<dbReference type="AlphaFoldDB" id="A0A643CH92"/>
<evidence type="ECO:0000313" key="2">
    <source>
        <dbReference type="Proteomes" id="UP000437017"/>
    </source>
</evidence>
<dbReference type="PANTHER" id="PTHR23092">
    <property type="entry name" value="POLY(A) RNA POLYMERASE"/>
    <property type="match status" value="1"/>
</dbReference>
<accession>A0A643CH92</accession>
<proteinExistence type="predicted"/>
<dbReference type="GO" id="GO:0031499">
    <property type="term" value="C:TRAMP complex"/>
    <property type="evidence" value="ECO:0007669"/>
    <property type="project" value="TreeGrafter"/>
</dbReference>
<dbReference type="GO" id="GO:1990817">
    <property type="term" value="F:poly(A) RNA polymerase activity"/>
    <property type="evidence" value="ECO:0007669"/>
    <property type="project" value="InterPro"/>
</dbReference>
<dbReference type="Gene3D" id="1.10.1410.10">
    <property type="match status" value="1"/>
</dbReference>
<organism evidence="1 2">
    <name type="scientific">Balaenoptera physalus</name>
    <name type="common">Fin whale</name>
    <name type="synonym">Balaena physalus</name>
    <dbReference type="NCBI Taxonomy" id="9770"/>
    <lineage>
        <taxon>Eukaryota</taxon>
        <taxon>Metazoa</taxon>
        <taxon>Chordata</taxon>
        <taxon>Craniata</taxon>
        <taxon>Vertebrata</taxon>
        <taxon>Euteleostomi</taxon>
        <taxon>Mammalia</taxon>
        <taxon>Eutheria</taxon>
        <taxon>Laurasiatheria</taxon>
        <taxon>Artiodactyla</taxon>
        <taxon>Whippomorpha</taxon>
        <taxon>Cetacea</taxon>
        <taxon>Mysticeti</taxon>
        <taxon>Balaenopteridae</taxon>
        <taxon>Balaenoptera</taxon>
    </lineage>
</organism>
<dbReference type="GO" id="GO:0043634">
    <property type="term" value="P:polyadenylation-dependent ncRNA catabolic process"/>
    <property type="evidence" value="ECO:0007669"/>
    <property type="project" value="TreeGrafter"/>
</dbReference>
<dbReference type="Proteomes" id="UP000437017">
    <property type="component" value="Unassembled WGS sequence"/>
</dbReference>
<dbReference type="GO" id="GO:0005730">
    <property type="term" value="C:nucleolus"/>
    <property type="evidence" value="ECO:0007669"/>
    <property type="project" value="TreeGrafter"/>
</dbReference>
<keyword evidence="2" id="KW-1185">Reference proteome</keyword>
<gene>
    <name evidence="1" type="ORF">E2I00_013136</name>
</gene>
<dbReference type="OrthoDB" id="273917at2759"/>